<evidence type="ECO:0000313" key="2">
    <source>
        <dbReference type="EMBL" id="QET04083.1"/>
    </source>
</evidence>
<keyword evidence="1" id="KW-0812">Transmembrane</keyword>
<dbReference type="EMBL" id="CP044066">
    <property type="protein sequence ID" value="QET04083.1"/>
    <property type="molecule type" value="Genomic_DNA"/>
</dbReference>
<evidence type="ECO:0000256" key="1">
    <source>
        <dbReference type="SAM" id="Phobius"/>
    </source>
</evidence>
<gene>
    <name evidence="2" type="ORF">FOB72_18215</name>
</gene>
<sequence length="106" mass="11422">MSLATLHTDAHRRLTTFRGYPARLATRVATGVAVRVFRLNPAAAVDMHAWHTRADQVDVPPPDDLVSDGRALSFALIGIATKRPLFLIGALAALAALPFLILSKLL</sequence>
<feature type="transmembrane region" description="Helical" evidence="1">
    <location>
        <begin position="85"/>
        <end position="103"/>
    </location>
</feature>
<protein>
    <submittedName>
        <fullName evidence="2">Uncharacterized protein</fullName>
    </submittedName>
</protein>
<geneLocation type="plasmid" evidence="2">
    <name>unnamed1</name>
</geneLocation>
<proteinExistence type="predicted"/>
<name>A0A5P2H9D1_9BURK</name>
<dbReference type="AlphaFoldDB" id="A0A5P2H9D1"/>
<reference evidence="2 3" key="1">
    <citation type="submission" date="2019-09" db="EMBL/GenBank/DDBJ databases">
        <title>FDA dAtabase for Regulatory Grade micrObial Sequences (FDA-ARGOS): Supporting development and validation of Infectious Disease Dx tests.</title>
        <authorList>
            <person name="Sciortino C."/>
            <person name="Tallon L."/>
            <person name="Sadzewicz L."/>
            <person name="Vavikolanu K."/>
            <person name="Mehta A."/>
            <person name="Aluvathingal J."/>
            <person name="Nadendla S."/>
            <person name="Nandy P."/>
            <person name="Geyer C."/>
            <person name="Yan Y."/>
            <person name="Sichtig H."/>
        </authorList>
    </citation>
    <scope>NUCLEOTIDE SEQUENCE [LARGE SCALE GENOMIC DNA]</scope>
    <source>
        <strain evidence="2 3">FDAARGOS_664</strain>
        <plasmid evidence="2 3">unnamed1</plasmid>
    </source>
</reference>
<accession>A0A5P2H9D1</accession>
<keyword evidence="1" id="KW-0472">Membrane</keyword>
<dbReference type="Proteomes" id="UP000322822">
    <property type="component" value="Plasmid unnamed1"/>
</dbReference>
<dbReference type="RefSeq" id="WP_150374146.1">
    <property type="nucleotide sequence ID" value="NZ_CP044066.1"/>
</dbReference>
<keyword evidence="2" id="KW-0614">Plasmid</keyword>
<keyword evidence="1" id="KW-1133">Transmembrane helix</keyword>
<evidence type="ECO:0000313" key="3">
    <source>
        <dbReference type="Proteomes" id="UP000322822"/>
    </source>
</evidence>
<organism evidence="2 3">
    <name type="scientific">Cupriavidus pauculus</name>
    <dbReference type="NCBI Taxonomy" id="82633"/>
    <lineage>
        <taxon>Bacteria</taxon>
        <taxon>Pseudomonadati</taxon>
        <taxon>Pseudomonadota</taxon>
        <taxon>Betaproteobacteria</taxon>
        <taxon>Burkholderiales</taxon>
        <taxon>Burkholderiaceae</taxon>
        <taxon>Cupriavidus</taxon>
    </lineage>
</organism>